<feature type="domain" description="YdhG-like" evidence="1">
    <location>
        <begin position="36"/>
        <end position="139"/>
    </location>
</feature>
<gene>
    <name evidence="2" type="ORF">FG384_09610</name>
</gene>
<dbReference type="EMBL" id="VDGI01000009">
    <property type="protein sequence ID" value="TQR19910.1"/>
    <property type="molecule type" value="Genomic_DNA"/>
</dbReference>
<reference evidence="2 3" key="1">
    <citation type="submission" date="2019-06" db="EMBL/GenBank/DDBJ databases">
        <title>Psychrobacillus vulpis sp. nov., a new species isolated from feces of a red fox that inhabits in The Tablas de Daimiel Natural Park, Albacete, Spain.</title>
        <authorList>
            <person name="Rodriguez M."/>
            <person name="Reina J.C."/>
            <person name="Bejar V."/>
            <person name="Llamas I."/>
        </authorList>
    </citation>
    <scope>NUCLEOTIDE SEQUENCE [LARGE SCALE GENOMIC DNA]</scope>
    <source>
        <strain evidence="2 3">Z8</strain>
    </source>
</reference>
<dbReference type="RefSeq" id="WP_142642388.1">
    <property type="nucleotide sequence ID" value="NZ_VDGI01000009.1"/>
</dbReference>
<comment type="caution">
    <text evidence="2">The sequence shown here is derived from an EMBL/GenBank/DDBJ whole genome shotgun (WGS) entry which is preliminary data.</text>
</comment>
<sequence length="147" mass="17017">MTKNNKPSETTDKKSVKWTGPQQVIEFMNNLDHPLKEEIEEVRKIILNANIIISEHIKWNAPSYHIEGEDRITFNLHGKGFFRLIFHCGSKVKDNVDVQHLIDDTTGILEWVAHDRAIAKFTSINDVKAKEQELKKVITIWLEITCP</sequence>
<proteinExistence type="predicted"/>
<dbReference type="OrthoDB" id="9811812at2"/>
<evidence type="ECO:0000313" key="2">
    <source>
        <dbReference type="EMBL" id="TQR19910.1"/>
    </source>
</evidence>
<protein>
    <submittedName>
        <fullName evidence="2">DUF1801 domain-containing protein</fullName>
    </submittedName>
</protein>
<dbReference type="AlphaFoldDB" id="A0A544TR37"/>
<keyword evidence="3" id="KW-1185">Reference proteome</keyword>
<dbReference type="SUPFAM" id="SSF159888">
    <property type="entry name" value="YdhG-like"/>
    <property type="match status" value="1"/>
</dbReference>
<evidence type="ECO:0000259" key="1">
    <source>
        <dbReference type="Pfam" id="PF08818"/>
    </source>
</evidence>
<organism evidence="2 3">
    <name type="scientific">Psychrobacillus vulpis</name>
    <dbReference type="NCBI Taxonomy" id="2325572"/>
    <lineage>
        <taxon>Bacteria</taxon>
        <taxon>Bacillati</taxon>
        <taxon>Bacillota</taxon>
        <taxon>Bacilli</taxon>
        <taxon>Bacillales</taxon>
        <taxon>Bacillaceae</taxon>
        <taxon>Psychrobacillus</taxon>
    </lineage>
</organism>
<name>A0A544TR37_9BACI</name>
<dbReference type="InterPro" id="IPR014922">
    <property type="entry name" value="YdhG-like"/>
</dbReference>
<dbReference type="Pfam" id="PF08818">
    <property type="entry name" value="DUF1801"/>
    <property type="match status" value="1"/>
</dbReference>
<evidence type="ECO:0000313" key="3">
    <source>
        <dbReference type="Proteomes" id="UP000316626"/>
    </source>
</evidence>
<accession>A0A544TR37</accession>
<dbReference type="Proteomes" id="UP000316626">
    <property type="component" value="Unassembled WGS sequence"/>
</dbReference>